<dbReference type="InterPro" id="IPR006115">
    <property type="entry name" value="6PGDH_NADP-bd"/>
</dbReference>
<comment type="caution">
    <text evidence="12">The sequence shown here is derived from an EMBL/GenBank/DDBJ whole genome shotgun (WGS) entry which is preliminary data.</text>
</comment>
<dbReference type="Gene3D" id="1.10.1040.10">
    <property type="entry name" value="N-(1-d-carboxylethyl)-l-norvaline Dehydrogenase, domain 2"/>
    <property type="match status" value="1"/>
</dbReference>
<dbReference type="EMBL" id="CAMAPE010000008">
    <property type="protein sequence ID" value="CAH9073446.1"/>
    <property type="molecule type" value="Genomic_DNA"/>
</dbReference>
<evidence type="ECO:0000256" key="7">
    <source>
        <dbReference type="ARBA" id="ARBA00052769"/>
    </source>
</evidence>
<dbReference type="SUPFAM" id="SSF51735">
    <property type="entry name" value="NAD(P)-binding Rossmann-fold domains"/>
    <property type="match status" value="1"/>
</dbReference>
<protein>
    <submittedName>
        <fullName evidence="12">Uncharacterized protein</fullName>
    </submittedName>
</protein>
<feature type="domain" description="3-hydroxyisobutyrate dehydrogenase-like NAD-binding" evidence="11">
    <location>
        <begin position="165"/>
        <end position="283"/>
    </location>
</feature>
<dbReference type="FunFam" id="1.10.1040.10:FF:000016">
    <property type="entry name" value="Glyoxylate/succinic semialdehyde reductase 2"/>
    <property type="match status" value="1"/>
</dbReference>
<evidence type="ECO:0000313" key="13">
    <source>
        <dbReference type="Proteomes" id="UP001152484"/>
    </source>
</evidence>
<evidence type="ECO:0000313" key="12">
    <source>
        <dbReference type="EMBL" id="CAH9073446.1"/>
    </source>
</evidence>
<feature type="active site" evidence="9">
    <location>
        <position position="171"/>
    </location>
</feature>
<evidence type="ECO:0000256" key="4">
    <source>
        <dbReference type="ARBA" id="ARBA00023016"/>
    </source>
</evidence>
<keyword evidence="13" id="KW-1185">Reference proteome</keyword>
<evidence type="ECO:0000256" key="9">
    <source>
        <dbReference type="PIRSR" id="PIRSR000103-1"/>
    </source>
</evidence>
<dbReference type="InterPro" id="IPR015815">
    <property type="entry name" value="HIBADH-related"/>
</dbReference>
<evidence type="ECO:0000259" key="10">
    <source>
        <dbReference type="Pfam" id="PF03446"/>
    </source>
</evidence>
<evidence type="ECO:0000256" key="1">
    <source>
        <dbReference type="ARBA" id="ARBA00007598"/>
    </source>
</evidence>
<dbReference type="GO" id="GO:0030267">
    <property type="term" value="F:glyoxylate reductase (NADPH) activity"/>
    <property type="evidence" value="ECO:0007669"/>
    <property type="project" value="UniProtKB-EC"/>
</dbReference>
<dbReference type="GO" id="GO:0050661">
    <property type="term" value="F:NADP binding"/>
    <property type="evidence" value="ECO:0007669"/>
    <property type="project" value="InterPro"/>
</dbReference>
<dbReference type="Gene3D" id="3.40.50.720">
    <property type="entry name" value="NAD(P)-binding Rossmann-like Domain"/>
    <property type="match status" value="1"/>
</dbReference>
<dbReference type="Pfam" id="PF14833">
    <property type="entry name" value="NAD_binding_11"/>
    <property type="match status" value="1"/>
</dbReference>
<evidence type="ECO:0000259" key="11">
    <source>
        <dbReference type="Pfam" id="PF14833"/>
    </source>
</evidence>
<keyword evidence="4" id="KW-0346">Stress response</keyword>
<dbReference type="InterPro" id="IPR029154">
    <property type="entry name" value="HIBADH-like_NADP-bd"/>
</dbReference>
<dbReference type="AlphaFoldDB" id="A0A9P0YSJ8"/>
<reference evidence="12" key="1">
    <citation type="submission" date="2022-07" db="EMBL/GenBank/DDBJ databases">
        <authorList>
            <person name="Macas J."/>
            <person name="Novak P."/>
            <person name="Neumann P."/>
        </authorList>
    </citation>
    <scope>NUCLEOTIDE SEQUENCE</scope>
</reference>
<evidence type="ECO:0000256" key="8">
    <source>
        <dbReference type="ARBA" id="ARBA00056683"/>
    </source>
</evidence>
<comment type="similarity">
    <text evidence="1">Belongs to the HIBADH-related family. NP60 subfamily.</text>
</comment>
<evidence type="ECO:0000256" key="2">
    <source>
        <dbReference type="ARBA" id="ARBA00022857"/>
    </source>
</evidence>
<evidence type="ECO:0000256" key="6">
    <source>
        <dbReference type="ARBA" id="ARBA00052582"/>
    </source>
</evidence>
<dbReference type="Proteomes" id="UP001152484">
    <property type="component" value="Unassembled WGS sequence"/>
</dbReference>
<dbReference type="PANTHER" id="PTHR43580">
    <property type="entry name" value="OXIDOREDUCTASE GLYR1-RELATED"/>
    <property type="match status" value="1"/>
</dbReference>
<keyword evidence="5" id="KW-0520">NAD</keyword>
<dbReference type="FunFam" id="3.40.50.720:FF:000058">
    <property type="entry name" value="Putative oxidoreductase GLYR1 homolog"/>
    <property type="match status" value="1"/>
</dbReference>
<dbReference type="InterPro" id="IPR013328">
    <property type="entry name" value="6PGD_dom2"/>
</dbReference>
<evidence type="ECO:0000256" key="3">
    <source>
        <dbReference type="ARBA" id="ARBA00023002"/>
    </source>
</evidence>
<proteinExistence type="inferred from homology"/>
<comment type="catalytic activity">
    <reaction evidence="6">
        <text>4-hydroxybutanoate + NADP(+) = succinate semialdehyde + NADPH + H(+)</text>
        <dbReference type="Rhea" id="RHEA:26381"/>
        <dbReference type="ChEBI" id="CHEBI:15378"/>
        <dbReference type="ChEBI" id="CHEBI:16724"/>
        <dbReference type="ChEBI" id="CHEBI:57706"/>
        <dbReference type="ChEBI" id="CHEBI:57783"/>
        <dbReference type="ChEBI" id="CHEBI:58349"/>
        <dbReference type="EC" id="1.1.1.n11"/>
    </reaction>
</comment>
<dbReference type="GO" id="GO:0051287">
    <property type="term" value="F:NAD binding"/>
    <property type="evidence" value="ECO:0007669"/>
    <property type="project" value="InterPro"/>
</dbReference>
<keyword evidence="3" id="KW-0560">Oxidoreductase</keyword>
<dbReference type="PANTHER" id="PTHR43580:SF9">
    <property type="entry name" value="GLYOXYLATE_SUCCINIC SEMIALDEHYDE REDUCTASE 1"/>
    <property type="match status" value="1"/>
</dbReference>
<sequence>MEEIGFLGIGIMGKAMAMNLLRHGFKVTVWNRTLSRCDELVEQGASLGESPAAVVKKCKYTIGMLSDPCAALSVVFDKNGVLEQICGGKSYIDMSTVDADTSSKINEAIISRGGTFLEAPVSGSKKPAEDGQLVILAAGEKDLYGQALPVFDVLGKKSFFLGQVGNGAKMKLVVNMIMGSMMNVFSEGLALADKSGLEQQTLLDVLDLAAVANPMFKMKGPSMIKNNYSPAFPLKHQQKDMRLALALGDENAVSMPLAAAANEAFKKARSLGLGDLDFSAVYETVKHAHT</sequence>
<dbReference type="OrthoDB" id="435038at2759"/>
<comment type="function">
    <text evidence="8">Catalyzes the NADPH-dependent reduction of glyoxylate to glycolate as well as succinic semialdehyde (SSA) to gamma-hydroxybutyrate in vitro. May function in redox homeostasis and play a role in oxidative stress tolerance by detoxifying glyoxylate and SSA generated in glycolate metabolism and GABA metabolism, respectively.</text>
</comment>
<keyword evidence="2" id="KW-0521">NADP</keyword>
<evidence type="ECO:0000256" key="5">
    <source>
        <dbReference type="ARBA" id="ARBA00023027"/>
    </source>
</evidence>
<dbReference type="InterPro" id="IPR036291">
    <property type="entry name" value="NAD(P)-bd_dom_sf"/>
</dbReference>
<dbReference type="GO" id="GO:0005829">
    <property type="term" value="C:cytosol"/>
    <property type="evidence" value="ECO:0007669"/>
    <property type="project" value="TreeGrafter"/>
</dbReference>
<dbReference type="SUPFAM" id="SSF48179">
    <property type="entry name" value="6-phosphogluconate dehydrogenase C-terminal domain-like"/>
    <property type="match status" value="1"/>
</dbReference>
<organism evidence="12 13">
    <name type="scientific">Cuscuta europaea</name>
    <name type="common">European dodder</name>
    <dbReference type="NCBI Taxonomy" id="41803"/>
    <lineage>
        <taxon>Eukaryota</taxon>
        <taxon>Viridiplantae</taxon>
        <taxon>Streptophyta</taxon>
        <taxon>Embryophyta</taxon>
        <taxon>Tracheophyta</taxon>
        <taxon>Spermatophyta</taxon>
        <taxon>Magnoliopsida</taxon>
        <taxon>eudicotyledons</taxon>
        <taxon>Gunneridae</taxon>
        <taxon>Pentapetalae</taxon>
        <taxon>asterids</taxon>
        <taxon>lamiids</taxon>
        <taxon>Solanales</taxon>
        <taxon>Convolvulaceae</taxon>
        <taxon>Cuscuteae</taxon>
        <taxon>Cuscuta</taxon>
        <taxon>Cuscuta subgen. Cuscuta</taxon>
    </lineage>
</organism>
<dbReference type="InterPro" id="IPR008927">
    <property type="entry name" value="6-PGluconate_DH-like_C_sf"/>
</dbReference>
<dbReference type="InterPro" id="IPR051265">
    <property type="entry name" value="HIBADH-related_NP60_sf"/>
</dbReference>
<accession>A0A9P0YSJ8</accession>
<dbReference type="Pfam" id="PF03446">
    <property type="entry name" value="NAD_binding_2"/>
    <property type="match status" value="1"/>
</dbReference>
<gene>
    <name evidence="12" type="ORF">CEURO_LOCUS4819</name>
</gene>
<feature type="domain" description="6-phosphogluconate dehydrogenase NADP-binding" evidence="10">
    <location>
        <begin position="3"/>
        <end position="162"/>
    </location>
</feature>
<dbReference type="PIRSF" id="PIRSF000103">
    <property type="entry name" value="HIBADH"/>
    <property type="match status" value="1"/>
</dbReference>
<name>A0A9P0YSJ8_CUSEU</name>
<comment type="catalytic activity">
    <reaction evidence="7">
        <text>glycolate + NADP(+) = glyoxylate + NADPH + H(+)</text>
        <dbReference type="Rhea" id="RHEA:10992"/>
        <dbReference type="ChEBI" id="CHEBI:15378"/>
        <dbReference type="ChEBI" id="CHEBI:29805"/>
        <dbReference type="ChEBI" id="CHEBI:36655"/>
        <dbReference type="ChEBI" id="CHEBI:57783"/>
        <dbReference type="ChEBI" id="CHEBI:58349"/>
        <dbReference type="EC" id="1.1.1.79"/>
    </reaction>
</comment>